<dbReference type="PROSITE" id="PS00027">
    <property type="entry name" value="HOMEOBOX_1"/>
    <property type="match status" value="1"/>
</dbReference>
<evidence type="ECO:0000256" key="5">
    <source>
        <dbReference type="ARBA" id="ARBA00023242"/>
    </source>
</evidence>
<dbReference type="PROSITE" id="PS50071">
    <property type="entry name" value="HOMEOBOX_2"/>
    <property type="match status" value="1"/>
</dbReference>
<evidence type="ECO:0000256" key="2">
    <source>
        <dbReference type="ARBA" id="ARBA00022473"/>
    </source>
</evidence>
<keyword evidence="3 6" id="KW-0238">DNA-binding</keyword>
<dbReference type="GO" id="GO:0030154">
    <property type="term" value="P:cell differentiation"/>
    <property type="evidence" value="ECO:0007669"/>
    <property type="project" value="TreeGrafter"/>
</dbReference>
<dbReference type="GO" id="GO:0005634">
    <property type="term" value="C:nucleus"/>
    <property type="evidence" value="ECO:0007669"/>
    <property type="project" value="UniProtKB-SubCell"/>
</dbReference>
<feature type="domain" description="Homeobox" evidence="8">
    <location>
        <begin position="327"/>
        <end position="387"/>
    </location>
</feature>
<dbReference type="WBParaSite" id="SSTP_0000875900.1">
    <property type="protein sequence ID" value="SSTP_0000875900.1"/>
    <property type="gene ID" value="SSTP_0000875900"/>
</dbReference>
<evidence type="ECO:0000256" key="4">
    <source>
        <dbReference type="ARBA" id="ARBA00023155"/>
    </source>
</evidence>
<dbReference type="Proteomes" id="UP000035681">
    <property type="component" value="Unplaced"/>
</dbReference>
<keyword evidence="2" id="KW-0217">Developmental protein</keyword>
<dbReference type="AlphaFoldDB" id="A0A0K0EGZ9"/>
<dbReference type="GO" id="GO:0000981">
    <property type="term" value="F:DNA-binding transcription factor activity, RNA polymerase II-specific"/>
    <property type="evidence" value="ECO:0007669"/>
    <property type="project" value="InterPro"/>
</dbReference>
<dbReference type="CDD" id="cd00086">
    <property type="entry name" value="homeodomain"/>
    <property type="match status" value="1"/>
</dbReference>
<dbReference type="InterPro" id="IPR050394">
    <property type="entry name" value="Homeobox_NK-like"/>
</dbReference>
<evidence type="ECO:0000256" key="6">
    <source>
        <dbReference type="PROSITE-ProRule" id="PRU00108"/>
    </source>
</evidence>
<name>A0A0K0EGZ9_STRER</name>
<evidence type="ECO:0000313" key="11">
    <source>
        <dbReference type="WBParaSite" id="TCONS_00016088.p1"/>
    </source>
</evidence>
<dbReference type="STRING" id="6248.A0A0K0EGZ9"/>
<protein>
    <submittedName>
        <fullName evidence="10 11">Homeobox domain-containing protein</fullName>
    </submittedName>
</protein>
<comment type="subcellular location">
    <subcellularLocation>
        <location evidence="1 6 7">Nucleus</location>
    </subcellularLocation>
</comment>
<dbReference type="InterPro" id="IPR017970">
    <property type="entry name" value="Homeobox_CS"/>
</dbReference>
<dbReference type="PANTHER" id="PTHR24340">
    <property type="entry name" value="HOMEOBOX PROTEIN NKX"/>
    <property type="match status" value="1"/>
</dbReference>
<dbReference type="SMART" id="SM00389">
    <property type="entry name" value="HOX"/>
    <property type="match status" value="1"/>
</dbReference>
<evidence type="ECO:0000313" key="10">
    <source>
        <dbReference type="WBParaSite" id="SSTP_0000875900.1"/>
    </source>
</evidence>
<evidence type="ECO:0000256" key="3">
    <source>
        <dbReference type="ARBA" id="ARBA00023125"/>
    </source>
</evidence>
<sequence>MAYIDNNEGESLKIVLEISFKNTSFFPFRLIGDKANGVFVTCLNDERSFLKNGDIFLYCENVKLSGLSCNQVYSVIKFFSLKNDGIINIIIWRNNSKNFESSYTQYSGHWICPTCKYHVRSRRLHTIKHDWISSAKKFLPHSASNFFELQRFNDKEDNKEVDDDSNEDDNVLYNNFYFLSLIIYIKRVLFKMEFSLQTLINIGSLIESTIVESQKKDNNINKEDTISRNQNLLNNKTKNIKQTSYMIKDILSVSKQKEEKSNTRISQLLKCLVNNNFKNNNNILINTSPNLNIHKKSISSTTYNSKCKLLNNTFDNTTHQSTSNYIIKKKKARTTFSNYQVFELERYFQFKKYLTSNERLGLAEKLKLSETQIKIWFQNRRTKWKKQEEPVQIFSKFLP</sequence>
<dbReference type="PRINTS" id="PR00024">
    <property type="entry name" value="HOMEOBOX"/>
</dbReference>
<dbReference type="InterPro" id="IPR001356">
    <property type="entry name" value="HD"/>
</dbReference>
<accession>A0A0K0EGZ9</accession>
<proteinExistence type="predicted"/>
<evidence type="ECO:0000256" key="7">
    <source>
        <dbReference type="RuleBase" id="RU000682"/>
    </source>
</evidence>
<dbReference type="PANTHER" id="PTHR24340:SF41">
    <property type="entry name" value="MUSCLE-SPECIFIC HOMEOBOX PROTEIN TINMAN-RELATED"/>
    <property type="match status" value="1"/>
</dbReference>
<evidence type="ECO:0000313" key="9">
    <source>
        <dbReference type="Proteomes" id="UP000035681"/>
    </source>
</evidence>
<dbReference type="GO" id="GO:0000978">
    <property type="term" value="F:RNA polymerase II cis-regulatory region sequence-specific DNA binding"/>
    <property type="evidence" value="ECO:0007669"/>
    <property type="project" value="TreeGrafter"/>
</dbReference>
<dbReference type="Pfam" id="PF00046">
    <property type="entry name" value="Homeodomain"/>
    <property type="match status" value="1"/>
</dbReference>
<dbReference type="SUPFAM" id="SSF46689">
    <property type="entry name" value="Homeodomain-like"/>
    <property type="match status" value="1"/>
</dbReference>
<reference evidence="10" key="1">
    <citation type="submission" date="2015-08" db="UniProtKB">
        <authorList>
            <consortium name="WormBaseParasite"/>
        </authorList>
    </citation>
    <scope>IDENTIFICATION</scope>
</reference>
<dbReference type="WBParaSite" id="TCONS_00016088.p1">
    <property type="protein sequence ID" value="TCONS_00016088.p1"/>
    <property type="gene ID" value="XLOC_010718"/>
</dbReference>
<keyword evidence="5 6" id="KW-0539">Nucleus</keyword>
<feature type="DNA-binding region" description="Homeobox" evidence="6">
    <location>
        <begin position="329"/>
        <end position="388"/>
    </location>
</feature>
<keyword evidence="9" id="KW-1185">Reference proteome</keyword>
<evidence type="ECO:0000259" key="8">
    <source>
        <dbReference type="PROSITE" id="PS50071"/>
    </source>
</evidence>
<dbReference type="InterPro" id="IPR009057">
    <property type="entry name" value="Homeodomain-like_sf"/>
</dbReference>
<evidence type="ECO:0000256" key="1">
    <source>
        <dbReference type="ARBA" id="ARBA00004123"/>
    </source>
</evidence>
<dbReference type="InterPro" id="IPR020479">
    <property type="entry name" value="HD_metazoa"/>
</dbReference>
<organism evidence="10">
    <name type="scientific">Strongyloides stercoralis</name>
    <name type="common">Threadworm</name>
    <dbReference type="NCBI Taxonomy" id="6248"/>
    <lineage>
        <taxon>Eukaryota</taxon>
        <taxon>Metazoa</taxon>
        <taxon>Ecdysozoa</taxon>
        <taxon>Nematoda</taxon>
        <taxon>Chromadorea</taxon>
        <taxon>Rhabditida</taxon>
        <taxon>Tylenchina</taxon>
        <taxon>Panagrolaimomorpha</taxon>
        <taxon>Strongyloidoidea</taxon>
        <taxon>Strongyloididae</taxon>
        <taxon>Strongyloides</taxon>
    </lineage>
</organism>
<keyword evidence="4 6" id="KW-0371">Homeobox</keyword>
<dbReference type="Gene3D" id="1.10.10.60">
    <property type="entry name" value="Homeodomain-like"/>
    <property type="match status" value="1"/>
</dbReference>